<feature type="transmembrane region" description="Helical" evidence="2">
    <location>
        <begin position="167"/>
        <end position="183"/>
    </location>
</feature>
<feature type="region of interest" description="Disordered" evidence="1">
    <location>
        <begin position="194"/>
        <end position="244"/>
    </location>
</feature>
<evidence type="ECO:0000256" key="2">
    <source>
        <dbReference type="SAM" id="Phobius"/>
    </source>
</evidence>
<reference evidence="3 4" key="1">
    <citation type="journal article" date="2013" name="Curr. Biol.">
        <title>The Genome of the Foraminiferan Reticulomyxa filosa.</title>
        <authorList>
            <person name="Glockner G."/>
            <person name="Hulsmann N."/>
            <person name="Schleicher M."/>
            <person name="Noegel A.A."/>
            <person name="Eichinger L."/>
            <person name="Gallinger C."/>
            <person name="Pawlowski J."/>
            <person name="Sierra R."/>
            <person name="Euteneuer U."/>
            <person name="Pillet L."/>
            <person name="Moustafa A."/>
            <person name="Platzer M."/>
            <person name="Groth M."/>
            <person name="Szafranski K."/>
            <person name="Schliwa M."/>
        </authorList>
    </citation>
    <scope>NUCLEOTIDE SEQUENCE [LARGE SCALE GENOMIC DNA]</scope>
</reference>
<proteinExistence type="predicted"/>
<keyword evidence="2" id="KW-1133">Transmembrane helix</keyword>
<name>X6NF54_RETFI</name>
<gene>
    <name evidence="3" type="ORF">RFI_12619</name>
</gene>
<organism evidence="3 4">
    <name type="scientific">Reticulomyxa filosa</name>
    <dbReference type="NCBI Taxonomy" id="46433"/>
    <lineage>
        <taxon>Eukaryota</taxon>
        <taxon>Sar</taxon>
        <taxon>Rhizaria</taxon>
        <taxon>Retaria</taxon>
        <taxon>Foraminifera</taxon>
        <taxon>Monothalamids</taxon>
        <taxon>Reticulomyxidae</taxon>
        <taxon>Reticulomyxa</taxon>
    </lineage>
</organism>
<comment type="caution">
    <text evidence="3">The sequence shown here is derived from an EMBL/GenBank/DDBJ whole genome shotgun (WGS) entry which is preliminary data.</text>
</comment>
<feature type="compositionally biased region" description="Polar residues" evidence="1">
    <location>
        <begin position="211"/>
        <end position="221"/>
    </location>
</feature>
<keyword evidence="2" id="KW-0472">Membrane</keyword>
<dbReference type="Proteomes" id="UP000023152">
    <property type="component" value="Unassembled WGS sequence"/>
</dbReference>
<evidence type="ECO:0000313" key="4">
    <source>
        <dbReference type="Proteomes" id="UP000023152"/>
    </source>
</evidence>
<protein>
    <submittedName>
        <fullName evidence="3">Uncharacterized protein</fullName>
    </submittedName>
</protein>
<keyword evidence="4" id="KW-1185">Reference proteome</keyword>
<dbReference type="AlphaFoldDB" id="X6NF54"/>
<sequence>MNNQAAKSHVFLIAMEAIGFSVAMQKINRGEETYGNSTVRQTHHEFVCPYCKVVFFLFIKKKQNNKYHTKTLFHFVATGLNVEQVLHVCCILLSISLDNIQHFGSTPFGMTLKHSGESRIINGSDTFFDSIPAYITSKDPTSFPTPLPAKRRSSLLTFLNGIKKTEPSFANFFFFFLFYFFFFKKKKKNTHTHTHHAYNKGKTAENETSIKENSSISTSGNLPFETANKNNAYNSSNNGIEKKD</sequence>
<evidence type="ECO:0000313" key="3">
    <source>
        <dbReference type="EMBL" id="ETO24538.1"/>
    </source>
</evidence>
<accession>X6NF54</accession>
<feature type="compositionally biased region" description="Low complexity" evidence="1">
    <location>
        <begin position="227"/>
        <end position="238"/>
    </location>
</feature>
<evidence type="ECO:0000256" key="1">
    <source>
        <dbReference type="SAM" id="MobiDB-lite"/>
    </source>
</evidence>
<dbReference type="EMBL" id="ASPP01009154">
    <property type="protein sequence ID" value="ETO24538.1"/>
    <property type="molecule type" value="Genomic_DNA"/>
</dbReference>
<keyword evidence="2" id="KW-0812">Transmembrane</keyword>